<name>A0A9N9R0E0_9NEOP</name>
<feature type="repeat" description="Hemopexin" evidence="13">
    <location>
        <begin position="276"/>
        <end position="324"/>
    </location>
</feature>
<dbReference type="GO" id="GO:0006508">
    <property type="term" value="P:proteolysis"/>
    <property type="evidence" value="ECO:0007669"/>
    <property type="project" value="UniProtKB-KW"/>
</dbReference>
<dbReference type="InterPro" id="IPR018487">
    <property type="entry name" value="Hemopexin-like_repeat"/>
</dbReference>
<feature type="binding site" evidence="11">
    <location>
        <position position="12"/>
    </location>
    <ligand>
        <name>Zn(2+)</name>
        <dbReference type="ChEBI" id="CHEBI:29105"/>
        <label>1</label>
    </ligand>
</feature>
<evidence type="ECO:0000256" key="7">
    <source>
        <dbReference type="ARBA" id="ARBA00023049"/>
    </source>
</evidence>
<dbReference type="AlphaFoldDB" id="A0A9N9R0E0"/>
<organism evidence="17 18">
    <name type="scientific">Diatraea saccharalis</name>
    <name type="common">sugarcane borer</name>
    <dbReference type="NCBI Taxonomy" id="40085"/>
    <lineage>
        <taxon>Eukaryota</taxon>
        <taxon>Metazoa</taxon>
        <taxon>Ecdysozoa</taxon>
        <taxon>Arthropoda</taxon>
        <taxon>Hexapoda</taxon>
        <taxon>Insecta</taxon>
        <taxon>Pterygota</taxon>
        <taxon>Neoptera</taxon>
        <taxon>Endopterygota</taxon>
        <taxon>Lepidoptera</taxon>
        <taxon>Glossata</taxon>
        <taxon>Ditrysia</taxon>
        <taxon>Pyraloidea</taxon>
        <taxon>Crambidae</taxon>
        <taxon>Crambinae</taxon>
        <taxon>Diatraea</taxon>
    </lineage>
</organism>
<feature type="compositionally biased region" description="Low complexity" evidence="14">
    <location>
        <begin position="221"/>
        <end position="232"/>
    </location>
</feature>
<feature type="binding site" evidence="11">
    <location>
        <position position="36"/>
    </location>
    <ligand>
        <name>Ca(2+)</name>
        <dbReference type="ChEBI" id="CHEBI:29108"/>
        <label>2</label>
    </ligand>
</feature>
<evidence type="ECO:0000259" key="16">
    <source>
        <dbReference type="SMART" id="SM00235"/>
    </source>
</evidence>
<comment type="similarity">
    <text evidence="1">Belongs to the peptidase M10A family.</text>
</comment>
<feature type="binding site" evidence="11">
    <location>
        <position position="41"/>
    </location>
    <ligand>
        <name>Ca(2+)</name>
        <dbReference type="ChEBI" id="CHEBI:29108"/>
        <label>1</label>
    </ligand>
</feature>
<dbReference type="PROSITE" id="PS51642">
    <property type="entry name" value="HEMOPEXIN_2"/>
    <property type="match status" value="4"/>
</dbReference>
<evidence type="ECO:0000313" key="17">
    <source>
        <dbReference type="EMBL" id="CAG9786818.1"/>
    </source>
</evidence>
<keyword evidence="15" id="KW-1133">Transmembrane helix</keyword>
<feature type="binding site" evidence="11">
    <location>
        <position position="381"/>
    </location>
    <ligand>
        <name>Ca(2+)</name>
        <dbReference type="ChEBI" id="CHEBI:29108"/>
        <label>5</label>
    </ligand>
</feature>
<reference evidence="17" key="1">
    <citation type="submission" date="2021-12" db="EMBL/GenBank/DDBJ databases">
        <authorList>
            <person name="King R."/>
        </authorList>
    </citation>
    <scope>NUCLEOTIDE SEQUENCE</scope>
</reference>
<sequence length="522" mass="60632">MLYAIFRRNHGDAYPFDGRGSILAHAFFPGSGRGGDAHFDDDELWLLQPKNDDEEGTSLFAVAAHEFGHSLGLSHSSVKGALMFPWYQGIQPNFVLPEDDRNGIQQMYGPKVKRTWAKIPNYGPVKTPPTTTTTTTTTTTKRPTYHHNRHHPNHRPEYTPYPRNPGKYYPEKPNYPERPTYPDRPNYPERPNYPTYYPERRHHDTSDEYPKRPHHYPRPTPETTTKTVTYRPHYPTVRPEYPSNPRPKSPYRNVPKPKPHYPDKTTIRPTPPSDKPDTCDTSYDAVALIRGELFIFKNRYHWRIGAQGRYPQYPIEISRMWPGLPSDLTHVDAVYERPDKKIAFFVGRELYLFDSQFLVPGYPRPITHLGLPDSLDKIDAAMVWGHNDKTYFYSGTMYWKYDEDEGRVELDYPRDMSMWKGVGYNIDSVFQWKDGKTYFFKGKGFWKFNDLQMRVEHERQLPSAAFWMGCPPERAGRRAPFRALPAPGSTLRSPSSAHSLLSNHLVTLISVILIFISYVRST</sequence>
<accession>A0A9N9R0E0</accession>
<dbReference type="FunFam" id="2.110.10.10:FF:000018">
    <property type="entry name" value="Matrix metallopeptidase 25b"/>
    <property type="match status" value="1"/>
</dbReference>
<dbReference type="InterPro" id="IPR021190">
    <property type="entry name" value="Pept_M10A"/>
</dbReference>
<evidence type="ECO:0000256" key="14">
    <source>
        <dbReference type="SAM" id="MobiDB-lite"/>
    </source>
</evidence>
<dbReference type="PANTHER" id="PTHR10201">
    <property type="entry name" value="MATRIX METALLOPROTEINASE"/>
    <property type="match status" value="1"/>
</dbReference>
<feature type="binding site" evidence="11">
    <location>
        <position position="38"/>
    </location>
    <ligand>
        <name>Zn(2+)</name>
        <dbReference type="ChEBI" id="CHEBI:29105"/>
        <label>1</label>
    </ligand>
</feature>
<feature type="compositionally biased region" description="Basic residues" evidence="14">
    <location>
        <begin position="143"/>
        <end position="153"/>
    </location>
</feature>
<feature type="binding site" evidence="11">
    <location>
        <position position="18"/>
    </location>
    <ligand>
        <name>Ca(2+)</name>
        <dbReference type="ChEBI" id="CHEBI:29108"/>
        <label>3</label>
    </ligand>
</feature>
<dbReference type="EMBL" id="OU893347">
    <property type="protein sequence ID" value="CAG9786818.1"/>
    <property type="molecule type" value="Genomic_DNA"/>
</dbReference>
<keyword evidence="11" id="KW-0106">Calcium</keyword>
<keyword evidence="5" id="KW-0378">Hydrolase</keyword>
<feature type="binding site" evidence="10">
    <location>
        <position position="69"/>
    </location>
    <ligand>
        <name>Zn(2+)</name>
        <dbReference type="ChEBI" id="CHEBI:29105"/>
        <label>2</label>
        <note>catalytic</note>
    </ligand>
</feature>
<feature type="binding site" evidence="11">
    <location>
        <position position="10"/>
    </location>
    <ligand>
        <name>Zn(2+)</name>
        <dbReference type="ChEBI" id="CHEBI:29105"/>
        <label>1</label>
    </ligand>
</feature>
<dbReference type="GO" id="GO:0030574">
    <property type="term" value="P:collagen catabolic process"/>
    <property type="evidence" value="ECO:0007669"/>
    <property type="project" value="TreeGrafter"/>
</dbReference>
<dbReference type="InterPro" id="IPR033739">
    <property type="entry name" value="M10A_MMP"/>
</dbReference>
<dbReference type="PIRSF" id="PIRSF001191">
    <property type="entry name" value="Peptidase_M10A_matrix"/>
    <property type="match status" value="1"/>
</dbReference>
<evidence type="ECO:0000256" key="10">
    <source>
        <dbReference type="PIRSR" id="PIRSR001191-2"/>
    </source>
</evidence>
<evidence type="ECO:0000256" key="13">
    <source>
        <dbReference type="PROSITE-ProRule" id="PRU01011"/>
    </source>
</evidence>
<evidence type="ECO:0000313" key="18">
    <source>
        <dbReference type="Proteomes" id="UP001153714"/>
    </source>
</evidence>
<dbReference type="GO" id="GO:0031012">
    <property type="term" value="C:extracellular matrix"/>
    <property type="evidence" value="ECO:0007669"/>
    <property type="project" value="InterPro"/>
</dbReference>
<feature type="binding site" evidence="11">
    <location>
        <position position="25"/>
    </location>
    <ligand>
        <name>Zn(2+)</name>
        <dbReference type="ChEBI" id="CHEBI:29105"/>
        <label>1</label>
    </ligand>
</feature>
<evidence type="ECO:0000256" key="12">
    <source>
        <dbReference type="PIRSR" id="PIRSR621190-4"/>
    </source>
</evidence>
<dbReference type="InterPro" id="IPR000585">
    <property type="entry name" value="Hemopexin-like_dom"/>
</dbReference>
<evidence type="ECO:0000256" key="3">
    <source>
        <dbReference type="ARBA" id="ARBA00022723"/>
    </source>
</evidence>
<dbReference type="SUPFAM" id="SSF50923">
    <property type="entry name" value="Hemopexin-like domain"/>
    <property type="match status" value="1"/>
</dbReference>
<reference evidence="17" key="2">
    <citation type="submission" date="2022-10" db="EMBL/GenBank/DDBJ databases">
        <authorList>
            <consortium name="ENA_rothamsted_submissions"/>
            <consortium name="culmorum"/>
            <person name="King R."/>
        </authorList>
    </citation>
    <scope>NUCLEOTIDE SEQUENCE</scope>
</reference>
<dbReference type="Pfam" id="PF00413">
    <property type="entry name" value="Peptidase_M10"/>
    <property type="match status" value="1"/>
</dbReference>
<dbReference type="GO" id="GO:0008270">
    <property type="term" value="F:zinc ion binding"/>
    <property type="evidence" value="ECO:0007669"/>
    <property type="project" value="InterPro"/>
</dbReference>
<feature type="binding site" evidence="11">
    <location>
        <position position="429"/>
    </location>
    <ligand>
        <name>Ca(2+)</name>
        <dbReference type="ChEBI" id="CHEBI:29108"/>
        <label>5</label>
    </ligand>
</feature>
<dbReference type="GO" id="GO:0005615">
    <property type="term" value="C:extracellular space"/>
    <property type="evidence" value="ECO:0007669"/>
    <property type="project" value="TreeGrafter"/>
</dbReference>
<evidence type="ECO:0000256" key="15">
    <source>
        <dbReference type="SAM" id="Phobius"/>
    </source>
</evidence>
<keyword evidence="8" id="KW-0865">Zymogen</keyword>
<dbReference type="GO" id="GO:0004222">
    <property type="term" value="F:metalloendopeptidase activity"/>
    <property type="evidence" value="ECO:0007669"/>
    <property type="project" value="InterPro"/>
</dbReference>
<comment type="cofactor">
    <cofactor evidence="11">
        <name>Ca(2+)</name>
        <dbReference type="ChEBI" id="CHEBI:29108"/>
    </cofactor>
    <text evidence="11">Can bind about 5 Ca(2+) ions per subunit.</text>
</comment>
<evidence type="ECO:0000256" key="11">
    <source>
        <dbReference type="PIRSR" id="PIRSR621190-2"/>
    </source>
</evidence>
<dbReference type="SUPFAM" id="SSF55486">
    <property type="entry name" value="Metalloproteases ('zincins'), catalytic domain"/>
    <property type="match status" value="1"/>
</dbReference>
<evidence type="ECO:0000256" key="6">
    <source>
        <dbReference type="ARBA" id="ARBA00022833"/>
    </source>
</evidence>
<dbReference type="OrthoDB" id="406838at2759"/>
<dbReference type="InterPro" id="IPR024079">
    <property type="entry name" value="MetalloPept_cat_dom_sf"/>
</dbReference>
<keyword evidence="15" id="KW-0472">Membrane</keyword>
<feature type="binding site" evidence="10">
    <location>
        <position position="65"/>
    </location>
    <ligand>
        <name>Zn(2+)</name>
        <dbReference type="ChEBI" id="CHEBI:29105"/>
        <label>2</label>
        <note>catalytic</note>
    </ligand>
</feature>
<evidence type="ECO:0000256" key="9">
    <source>
        <dbReference type="PIRSR" id="PIRSR001191-1"/>
    </source>
</evidence>
<proteinExistence type="inferred from homology"/>
<keyword evidence="3 10" id="KW-0479">Metal-binding</keyword>
<evidence type="ECO:0000256" key="5">
    <source>
        <dbReference type="ARBA" id="ARBA00022801"/>
    </source>
</evidence>
<dbReference type="GO" id="GO:0030198">
    <property type="term" value="P:extracellular matrix organization"/>
    <property type="evidence" value="ECO:0007669"/>
    <property type="project" value="TreeGrafter"/>
</dbReference>
<gene>
    <name evidence="17" type="ORF">DIATSA_LOCUS4751</name>
</gene>
<feature type="repeat" description="Hemopexin" evidence="13">
    <location>
        <begin position="328"/>
        <end position="373"/>
    </location>
</feature>
<feature type="modified residue" description="Phosphotyrosine; by PKDCC" evidence="12">
    <location>
        <position position="362"/>
    </location>
</feature>
<evidence type="ECO:0000256" key="1">
    <source>
        <dbReference type="ARBA" id="ARBA00010370"/>
    </source>
</evidence>
<feature type="repeat" description="Hemopexin" evidence="13">
    <location>
        <begin position="423"/>
        <end position="470"/>
    </location>
</feature>
<dbReference type="Pfam" id="PF00045">
    <property type="entry name" value="Hemopexin"/>
    <property type="match status" value="4"/>
</dbReference>
<feature type="binding site" evidence="11">
    <location>
        <position position="83"/>
    </location>
    <ligand>
        <name>Zn(2+)</name>
        <dbReference type="ChEBI" id="CHEBI:29105"/>
        <label>2</label>
        <note>catalytic</note>
    </ligand>
</feature>
<keyword evidence="15" id="KW-0812">Transmembrane</keyword>
<dbReference type="PANTHER" id="PTHR10201:SF308">
    <property type="entry name" value="MATRIX METALLOPROTEINASE 2"/>
    <property type="match status" value="1"/>
</dbReference>
<feature type="binding site" evidence="11">
    <location>
        <position position="284"/>
    </location>
    <ligand>
        <name>Ca(2+)</name>
        <dbReference type="ChEBI" id="CHEBI:29108"/>
        <label>4</label>
    </ligand>
</feature>
<dbReference type="PRINTS" id="PR00138">
    <property type="entry name" value="MATRIXIN"/>
</dbReference>
<feature type="transmembrane region" description="Helical" evidence="15">
    <location>
        <begin position="500"/>
        <end position="519"/>
    </location>
</feature>
<feature type="binding site" evidence="11">
    <location>
        <position position="427"/>
    </location>
    <ligand>
        <name>Ca(2+)</name>
        <dbReference type="ChEBI" id="CHEBI:29108"/>
        <label>4</label>
    </ligand>
</feature>
<dbReference type="Proteomes" id="UP001153714">
    <property type="component" value="Chromosome 16"/>
</dbReference>
<keyword evidence="6 10" id="KW-0862">Zinc</keyword>
<protein>
    <recommendedName>
        <fullName evidence="16">Peptidase metallopeptidase domain-containing protein</fullName>
    </recommendedName>
</protein>
<dbReference type="Gene3D" id="3.40.390.10">
    <property type="entry name" value="Collagenase (Catalytic Domain)"/>
    <property type="match status" value="1"/>
</dbReference>
<evidence type="ECO:0000256" key="8">
    <source>
        <dbReference type="ARBA" id="ARBA00023145"/>
    </source>
</evidence>
<feature type="domain" description="Peptidase metallopeptidase" evidence="16">
    <location>
        <begin position="1"/>
        <end position="110"/>
    </location>
</feature>
<dbReference type="InterPro" id="IPR001818">
    <property type="entry name" value="Pept_M10_metallopeptidase"/>
</dbReference>
<feature type="compositionally biased region" description="Basic and acidic residues" evidence="14">
    <location>
        <begin position="198"/>
        <end position="211"/>
    </location>
</feature>
<dbReference type="Gene3D" id="2.110.10.10">
    <property type="entry name" value="Hemopexin-like domain"/>
    <property type="match status" value="1"/>
</dbReference>
<keyword evidence="2" id="KW-0645">Protease</keyword>
<feature type="binding site" evidence="11">
    <location>
        <position position="34"/>
    </location>
    <ligand>
        <name>Ca(2+)</name>
        <dbReference type="ChEBI" id="CHEBI:29108"/>
        <label>2</label>
    </ligand>
</feature>
<feature type="binding site" evidence="11">
    <location>
        <position position="43"/>
    </location>
    <ligand>
        <name>Ca(2+)</name>
        <dbReference type="ChEBI" id="CHEBI:29108"/>
        <label>3</label>
    </ligand>
</feature>
<feature type="active site" evidence="9">
    <location>
        <position position="66"/>
    </location>
</feature>
<feature type="binding site" evidence="11">
    <location>
        <position position="43"/>
    </location>
    <ligand>
        <name>Ca(2+)</name>
        <dbReference type="ChEBI" id="CHEBI:29108"/>
        <label>1</label>
    </ligand>
</feature>
<keyword evidence="18" id="KW-1185">Reference proteome</keyword>
<feature type="repeat" description="Hemopexin" evidence="13">
    <location>
        <begin position="375"/>
        <end position="422"/>
    </location>
</feature>
<dbReference type="CDD" id="cd00094">
    <property type="entry name" value="HX"/>
    <property type="match status" value="1"/>
</dbReference>
<dbReference type="SMART" id="SM00235">
    <property type="entry name" value="ZnMc"/>
    <property type="match status" value="1"/>
</dbReference>
<dbReference type="InterPro" id="IPR036375">
    <property type="entry name" value="Hemopexin-like_dom_sf"/>
</dbReference>
<feature type="binding site" evidence="11">
    <location>
        <position position="40"/>
    </location>
    <ligand>
        <name>Ca(2+)</name>
        <dbReference type="ChEBI" id="CHEBI:29108"/>
        <label>3</label>
    </ligand>
</feature>
<dbReference type="InterPro" id="IPR006026">
    <property type="entry name" value="Peptidase_Metallo"/>
</dbReference>
<feature type="region of interest" description="Disordered" evidence="14">
    <location>
        <begin position="119"/>
        <end position="279"/>
    </location>
</feature>
<keyword evidence="4" id="KW-0677">Repeat</keyword>
<comment type="cofactor">
    <cofactor evidence="11">
        <name>Zn(2+)</name>
        <dbReference type="ChEBI" id="CHEBI:29105"/>
    </cofactor>
    <text evidence="11">Binds 2 Zn(2+) ions per subunit.</text>
</comment>
<evidence type="ECO:0000256" key="2">
    <source>
        <dbReference type="ARBA" id="ARBA00022670"/>
    </source>
</evidence>
<dbReference type="SMART" id="SM00120">
    <property type="entry name" value="HX"/>
    <property type="match status" value="4"/>
</dbReference>
<keyword evidence="7" id="KW-0482">Metalloprotease</keyword>
<evidence type="ECO:0000256" key="4">
    <source>
        <dbReference type="ARBA" id="ARBA00022737"/>
    </source>
</evidence>
<feature type="binding site" evidence="11">
    <location>
        <position position="17"/>
    </location>
    <ligand>
        <name>Ca(2+)</name>
        <dbReference type="ChEBI" id="CHEBI:29108"/>
        <label>3</label>
    </ligand>
</feature>
<feature type="binding site" evidence="11">
    <location>
        <position position="332"/>
    </location>
    <ligand>
        <name>Ca(2+)</name>
        <dbReference type="ChEBI" id="CHEBI:29108"/>
        <label>4</label>
    </ligand>
</feature>
<dbReference type="CDD" id="cd04278">
    <property type="entry name" value="ZnMc_MMP"/>
    <property type="match status" value="1"/>
</dbReference>
<feature type="compositionally biased region" description="Low complexity" evidence="14">
    <location>
        <begin position="128"/>
        <end position="140"/>
    </location>
</feature>
<feature type="binding site" evidence="10">
    <location>
        <position position="75"/>
    </location>
    <ligand>
        <name>Zn(2+)</name>
        <dbReference type="ChEBI" id="CHEBI:29105"/>
        <label>2</label>
        <note>catalytic</note>
    </ligand>
</feature>